<feature type="compositionally biased region" description="Basic and acidic residues" evidence="1">
    <location>
        <begin position="403"/>
        <end position="418"/>
    </location>
</feature>
<dbReference type="AlphaFoldDB" id="A0A2C9XUZ1"/>
<dbReference type="Proteomes" id="UP000195221">
    <property type="component" value="Unassembled WGS sequence"/>
</dbReference>
<protein>
    <submittedName>
        <fullName evidence="2">Hemagglutinin protein</fullName>
    </submittedName>
</protein>
<gene>
    <name evidence="2" type="ORF">PAMC26577_35375</name>
</gene>
<evidence type="ECO:0000313" key="3">
    <source>
        <dbReference type="Proteomes" id="UP000195221"/>
    </source>
</evidence>
<feature type="region of interest" description="Disordered" evidence="1">
    <location>
        <begin position="403"/>
        <end position="434"/>
    </location>
</feature>
<comment type="caution">
    <text evidence="2">The sequence shown here is derived from an EMBL/GenBank/DDBJ whole genome shotgun (WGS) entry which is preliminary data.</text>
</comment>
<accession>A0A2C9XUZ1</accession>
<feature type="region of interest" description="Disordered" evidence="1">
    <location>
        <begin position="350"/>
        <end position="371"/>
    </location>
</feature>
<feature type="compositionally biased region" description="Polar residues" evidence="1">
    <location>
        <begin position="350"/>
        <end position="360"/>
    </location>
</feature>
<feature type="region of interest" description="Disordered" evidence="1">
    <location>
        <begin position="84"/>
        <end position="103"/>
    </location>
</feature>
<feature type="compositionally biased region" description="Low complexity" evidence="1">
    <location>
        <begin position="84"/>
        <end position="94"/>
    </location>
</feature>
<evidence type="ECO:0000256" key="1">
    <source>
        <dbReference type="SAM" id="MobiDB-lite"/>
    </source>
</evidence>
<sequence>MALSSPSTVVTIPSSIGVVALETYTPEGTLAGFAPTVTTASESRDAVTLQMLDSYTAAQTMTGQFSGVGGALLDRFKTTGSGFSQSVSTTGGVVPTPPQGPKGEIDLTFKTKSGVTVDIEIDSGGGSLSASIKSSGKLSDSERSAVAKLADGFQQAIDGLSATSPKLDVSGLAQFDASALASMNFQYNVTNDGSANISGSYSQSSATRSLSIKSAEGAIGISVDTSNSALRSASSQRAASVASYLKQFDQANSDGHGNAALMSMFEDGFAQMNEDYGTPSGQVLPGAAYAPALQQADQAMLTGLGDFSASITDATTSPNPMRPGEVDSFSYQVSQTTELAGSQLDGQITQHQQSHLSASYHQGEPVLTSSRSSQNYDYVQIDDRTASTVRIATERGALLDASLKRSSDQKTRDSKYEEGEMISDVTTPEERSQSSDLLALLKPLIDNGDATRDSVEWRQALSSIHGLIQLGA</sequence>
<organism evidence="2 3">
    <name type="scientific">Caballeronia sordidicola</name>
    <name type="common">Burkholderia sordidicola</name>
    <dbReference type="NCBI Taxonomy" id="196367"/>
    <lineage>
        <taxon>Bacteria</taxon>
        <taxon>Pseudomonadati</taxon>
        <taxon>Pseudomonadota</taxon>
        <taxon>Betaproteobacteria</taxon>
        <taxon>Burkholderiales</taxon>
        <taxon>Burkholderiaceae</taxon>
        <taxon>Caballeronia</taxon>
    </lineage>
</organism>
<evidence type="ECO:0000313" key="2">
    <source>
        <dbReference type="EMBL" id="OTP67920.1"/>
    </source>
</evidence>
<dbReference type="EMBL" id="NBTZ01000144">
    <property type="protein sequence ID" value="OTP67920.1"/>
    <property type="molecule type" value="Genomic_DNA"/>
</dbReference>
<name>A0A2C9XUZ1_CABSO</name>
<proteinExistence type="predicted"/>
<reference evidence="2 3" key="1">
    <citation type="submission" date="2017-03" db="EMBL/GenBank/DDBJ databases">
        <title>Genome analysis of strain PAMC 26577.</title>
        <authorList>
            <person name="Oh H.-M."/>
            <person name="Yang J.-A."/>
        </authorList>
    </citation>
    <scope>NUCLEOTIDE SEQUENCE [LARGE SCALE GENOMIC DNA]</scope>
    <source>
        <strain evidence="2 3">PAMC 26577</strain>
    </source>
</reference>